<sequence>MVKSESIILKNASSSLFVIFIFRMFIFRLNFHFLCMDYFWAKGNDRLLAWRKYLNHSDNKVVISPWQDFCTHLRKWKNYRFFP</sequence>
<evidence type="ECO:0000313" key="3">
    <source>
        <dbReference type="Proteomes" id="UP001149090"/>
    </source>
</evidence>
<name>A0A9Q0LB73_ANAIG</name>
<reference evidence="2" key="1">
    <citation type="submission" date="2022-10" db="EMBL/GenBank/DDBJ databases">
        <title>Novel sulphate-reducing endosymbionts in the free-living metamonad Anaeramoeba.</title>
        <authorList>
            <person name="Jerlstrom-Hultqvist J."/>
            <person name="Cepicka I."/>
            <person name="Gallot-Lavallee L."/>
            <person name="Salas-Leiva D."/>
            <person name="Curtis B.A."/>
            <person name="Zahonova K."/>
            <person name="Pipaliya S."/>
            <person name="Dacks J."/>
            <person name="Roger A.J."/>
        </authorList>
    </citation>
    <scope>NUCLEOTIDE SEQUENCE</scope>
    <source>
        <strain evidence="2">BMAN</strain>
    </source>
</reference>
<dbReference type="AlphaFoldDB" id="A0A9Q0LB73"/>
<dbReference type="Proteomes" id="UP001149090">
    <property type="component" value="Unassembled WGS sequence"/>
</dbReference>
<evidence type="ECO:0000256" key="1">
    <source>
        <dbReference type="SAM" id="Phobius"/>
    </source>
</evidence>
<feature type="transmembrane region" description="Helical" evidence="1">
    <location>
        <begin position="12"/>
        <end position="31"/>
    </location>
</feature>
<keyword evidence="1" id="KW-0472">Membrane</keyword>
<keyword evidence="3" id="KW-1185">Reference proteome</keyword>
<accession>A0A9Q0LB73</accession>
<proteinExistence type="predicted"/>
<comment type="caution">
    <text evidence="2">The sequence shown here is derived from an EMBL/GenBank/DDBJ whole genome shotgun (WGS) entry which is preliminary data.</text>
</comment>
<gene>
    <name evidence="2" type="ORF">M0811_11735</name>
</gene>
<dbReference type="EMBL" id="JAPDFW010000106">
    <property type="protein sequence ID" value="KAJ5069250.1"/>
    <property type="molecule type" value="Genomic_DNA"/>
</dbReference>
<organism evidence="2 3">
    <name type="scientific">Anaeramoeba ignava</name>
    <name type="common">Anaerobic marine amoeba</name>
    <dbReference type="NCBI Taxonomy" id="1746090"/>
    <lineage>
        <taxon>Eukaryota</taxon>
        <taxon>Metamonada</taxon>
        <taxon>Anaeramoebidae</taxon>
        <taxon>Anaeramoeba</taxon>
    </lineage>
</organism>
<protein>
    <submittedName>
        <fullName evidence="2">Uncharacterized protein</fullName>
    </submittedName>
</protein>
<keyword evidence="1" id="KW-0812">Transmembrane</keyword>
<evidence type="ECO:0000313" key="2">
    <source>
        <dbReference type="EMBL" id="KAJ5069250.1"/>
    </source>
</evidence>
<keyword evidence="1" id="KW-1133">Transmembrane helix</keyword>